<dbReference type="PANTHER" id="PTHR33116">
    <property type="entry name" value="REVERSE TRANSCRIPTASE ZINC-BINDING DOMAIN-CONTAINING PROTEIN-RELATED-RELATED"/>
    <property type="match status" value="1"/>
</dbReference>
<accession>A0ABD3H1N6</accession>
<organism evidence="3 4">
    <name type="scientific">Riccia sorocarpa</name>
    <dbReference type="NCBI Taxonomy" id="122646"/>
    <lineage>
        <taxon>Eukaryota</taxon>
        <taxon>Viridiplantae</taxon>
        <taxon>Streptophyta</taxon>
        <taxon>Embryophyta</taxon>
        <taxon>Marchantiophyta</taxon>
        <taxon>Marchantiopsida</taxon>
        <taxon>Marchantiidae</taxon>
        <taxon>Marchantiales</taxon>
        <taxon>Ricciaceae</taxon>
        <taxon>Riccia</taxon>
    </lineage>
</organism>
<evidence type="ECO:0000256" key="1">
    <source>
        <dbReference type="SAM" id="MobiDB-lite"/>
    </source>
</evidence>
<protein>
    <recommendedName>
        <fullName evidence="2">Reverse transcriptase zinc-binding domain-containing protein</fullName>
    </recommendedName>
</protein>
<evidence type="ECO:0000313" key="4">
    <source>
        <dbReference type="Proteomes" id="UP001633002"/>
    </source>
</evidence>
<dbReference type="EMBL" id="JBJQOH010000006">
    <property type="protein sequence ID" value="KAL3685163.1"/>
    <property type="molecule type" value="Genomic_DNA"/>
</dbReference>
<dbReference type="Proteomes" id="UP001633002">
    <property type="component" value="Unassembled WGS sequence"/>
</dbReference>
<feature type="region of interest" description="Disordered" evidence="1">
    <location>
        <begin position="279"/>
        <end position="331"/>
    </location>
</feature>
<feature type="domain" description="Reverse transcriptase zinc-binding" evidence="2">
    <location>
        <begin position="92"/>
        <end position="150"/>
    </location>
</feature>
<keyword evidence="4" id="KW-1185">Reference proteome</keyword>
<evidence type="ECO:0000313" key="3">
    <source>
        <dbReference type="EMBL" id="KAL3685163.1"/>
    </source>
</evidence>
<dbReference type="PANTHER" id="PTHR33116:SF78">
    <property type="entry name" value="OS12G0587133 PROTEIN"/>
    <property type="match status" value="1"/>
</dbReference>
<dbReference type="InterPro" id="IPR026960">
    <property type="entry name" value="RVT-Znf"/>
</dbReference>
<gene>
    <name evidence="3" type="ORF">R1sor_003185</name>
</gene>
<feature type="compositionally biased region" description="Basic and acidic residues" evidence="1">
    <location>
        <begin position="279"/>
        <end position="308"/>
    </location>
</feature>
<name>A0ABD3H1N6_9MARC</name>
<dbReference type="Pfam" id="PF13966">
    <property type="entry name" value="zf-RVT"/>
    <property type="match status" value="1"/>
</dbReference>
<dbReference type="AlphaFoldDB" id="A0ABD3H1N6"/>
<comment type="caution">
    <text evidence="3">The sequence shown here is derived from an EMBL/GenBank/DDBJ whole genome shotgun (WGS) entry which is preliminary data.</text>
</comment>
<sequence length="364" mass="41558">MILGLTQKGYKSLDRLCWQFIWGKTKEGTHRKPLIAWEKLCKEKAEGGLEVQRRMANYSKADLNTKGQMQRELGAQLGYWKVGKYLETALESKTLPRDKLWLWRIVNKGFFTHERAAAMEVADPLCVRCKTGTENIEHMFLQCRKVNSSWQLIARLHGSATDGGEPHENSLIKALEKMLTPDGSTLLLLFIAFSRFVWRDQCNEVFKRNHRVTPVKVILQEAEKMALGLAKKQTAEDALAKLMTTSDNLARMRALHQRSIINDNDGGLREDENAQERYSHRLETNETNNDRRMCQRGAREGNRTRERSPSWCRESGDPPSSPSTGGNNVLGARNFRDELAMLGFIEVQLPDSPILDSKEVRVTD</sequence>
<proteinExistence type="predicted"/>
<evidence type="ECO:0000259" key="2">
    <source>
        <dbReference type="Pfam" id="PF13966"/>
    </source>
</evidence>
<reference evidence="3 4" key="1">
    <citation type="submission" date="2024-09" db="EMBL/GenBank/DDBJ databases">
        <title>Chromosome-scale assembly of Riccia sorocarpa.</title>
        <authorList>
            <person name="Paukszto L."/>
        </authorList>
    </citation>
    <scope>NUCLEOTIDE SEQUENCE [LARGE SCALE GENOMIC DNA]</scope>
    <source>
        <strain evidence="3">LP-2024</strain>
        <tissue evidence="3">Aerial parts of the thallus</tissue>
    </source>
</reference>